<accession>X0U8B5</accession>
<organism evidence="1">
    <name type="scientific">marine sediment metagenome</name>
    <dbReference type="NCBI Taxonomy" id="412755"/>
    <lineage>
        <taxon>unclassified sequences</taxon>
        <taxon>metagenomes</taxon>
        <taxon>ecological metagenomes</taxon>
    </lineage>
</organism>
<sequence length="267" mass="28751">MAEPSLPSAFRFLADEKNVAVDAALLEALPHMDGAAQPAALKLLIERDHLPSQVSLIGGFAEPHEPLRTLLTQHVGDLFGAVRAAVDSSVFEHRAGAIELIVETRCGPLVYLLAAGLRSRCQRTRELAAEGLHGMTAGLLSRLDKGPDVSEIAALNTLAEGLAEGLAEALRRAVLTWEIHTRREALEAALWMVDRVGGVIRRKLNEPQTRIARAICEILEGTSDPRLAGFAFRALTMPPLRASAVSAIGRATNVTFRQAVVGRVQEI</sequence>
<dbReference type="EMBL" id="BARS01010718">
    <property type="protein sequence ID" value="GAF96607.1"/>
    <property type="molecule type" value="Genomic_DNA"/>
</dbReference>
<reference evidence="1" key="1">
    <citation type="journal article" date="2014" name="Front. Microbiol.">
        <title>High frequency of phylogenetically diverse reductive dehalogenase-homologous genes in deep subseafloor sedimentary metagenomes.</title>
        <authorList>
            <person name="Kawai M."/>
            <person name="Futagami T."/>
            <person name="Toyoda A."/>
            <person name="Takaki Y."/>
            <person name="Nishi S."/>
            <person name="Hori S."/>
            <person name="Arai W."/>
            <person name="Tsubouchi T."/>
            <person name="Morono Y."/>
            <person name="Uchiyama I."/>
            <person name="Ito T."/>
            <person name="Fujiyama A."/>
            <person name="Inagaki F."/>
            <person name="Takami H."/>
        </authorList>
    </citation>
    <scope>NUCLEOTIDE SEQUENCE</scope>
    <source>
        <strain evidence="1">Expedition CK06-06</strain>
    </source>
</reference>
<proteinExistence type="predicted"/>
<dbReference type="AlphaFoldDB" id="X0U8B5"/>
<gene>
    <name evidence="1" type="ORF">S01H1_19761</name>
</gene>
<evidence type="ECO:0008006" key="2">
    <source>
        <dbReference type="Google" id="ProtNLM"/>
    </source>
</evidence>
<evidence type="ECO:0000313" key="1">
    <source>
        <dbReference type="EMBL" id="GAF96607.1"/>
    </source>
</evidence>
<comment type="caution">
    <text evidence="1">The sequence shown here is derived from an EMBL/GenBank/DDBJ whole genome shotgun (WGS) entry which is preliminary data.</text>
</comment>
<protein>
    <recommendedName>
        <fullName evidence="2">DUF2336 domain-containing protein</fullName>
    </recommendedName>
</protein>
<feature type="non-terminal residue" evidence="1">
    <location>
        <position position="267"/>
    </location>
</feature>
<name>X0U8B5_9ZZZZ</name>